<name>A0ABU7XJL8_9HYPH</name>
<feature type="compositionally biased region" description="Basic and acidic residues" evidence="1">
    <location>
        <begin position="67"/>
        <end position="80"/>
    </location>
</feature>
<proteinExistence type="predicted"/>
<dbReference type="PIRSF" id="PIRSF032064">
    <property type="entry name" value="UCP032064"/>
    <property type="match status" value="1"/>
</dbReference>
<dbReference type="Proteomes" id="UP001350748">
    <property type="component" value="Unassembled WGS sequence"/>
</dbReference>
<reference evidence="2 3" key="1">
    <citation type="submission" date="2024-02" db="EMBL/GenBank/DDBJ databases">
        <authorList>
            <person name="Grouzdev D."/>
        </authorList>
    </citation>
    <scope>NUCLEOTIDE SEQUENCE [LARGE SCALE GENOMIC DNA]</scope>
    <source>
        <strain evidence="2 3">9N</strain>
    </source>
</reference>
<dbReference type="InterPro" id="IPR010593">
    <property type="entry name" value="DUF1159"/>
</dbReference>
<evidence type="ECO:0000313" key="3">
    <source>
        <dbReference type="Proteomes" id="UP001350748"/>
    </source>
</evidence>
<keyword evidence="3" id="KW-1185">Reference proteome</keyword>
<sequence>MSVSTRGRGWGARSLGDCVLRELDPLVAKRGLGEAALLLRWREIVGARIAGFSQPARLQWPPRPRAKATENKGKRRETPREPATLVLRVEPGFGLEAQHLAPAIIERVNAHLGWRCVARLALRQEALNVASPPPRRPPRPD</sequence>
<dbReference type="InterPro" id="IPR007922">
    <property type="entry name" value="DciA-like"/>
</dbReference>
<organism evidence="2 3">
    <name type="scientific">Methylocystis borbori</name>
    <dbReference type="NCBI Taxonomy" id="3118750"/>
    <lineage>
        <taxon>Bacteria</taxon>
        <taxon>Pseudomonadati</taxon>
        <taxon>Pseudomonadota</taxon>
        <taxon>Alphaproteobacteria</taxon>
        <taxon>Hyphomicrobiales</taxon>
        <taxon>Methylocystaceae</taxon>
        <taxon>Methylocystis</taxon>
    </lineage>
</organism>
<dbReference type="EMBL" id="JAZHYN010000048">
    <property type="protein sequence ID" value="MEF3367579.1"/>
    <property type="molecule type" value="Genomic_DNA"/>
</dbReference>
<dbReference type="Pfam" id="PF05258">
    <property type="entry name" value="DciA"/>
    <property type="match status" value="1"/>
</dbReference>
<comment type="caution">
    <text evidence="2">The sequence shown here is derived from an EMBL/GenBank/DDBJ whole genome shotgun (WGS) entry which is preliminary data.</text>
</comment>
<protein>
    <submittedName>
        <fullName evidence="2">DciA family protein</fullName>
    </submittedName>
</protein>
<feature type="region of interest" description="Disordered" evidence="1">
    <location>
        <begin position="56"/>
        <end position="82"/>
    </location>
</feature>
<feature type="non-terminal residue" evidence="2">
    <location>
        <position position="141"/>
    </location>
</feature>
<evidence type="ECO:0000313" key="2">
    <source>
        <dbReference type="EMBL" id="MEF3367579.1"/>
    </source>
</evidence>
<accession>A0ABU7XJL8</accession>
<evidence type="ECO:0000256" key="1">
    <source>
        <dbReference type="SAM" id="MobiDB-lite"/>
    </source>
</evidence>
<gene>
    <name evidence="2" type="ORF">V3H18_13645</name>
</gene>
<dbReference type="RefSeq" id="WP_332082624.1">
    <property type="nucleotide sequence ID" value="NZ_JAZHYN010000048.1"/>
</dbReference>